<keyword evidence="5" id="KW-0067">ATP-binding</keyword>
<evidence type="ECO:0000256" key="5">
    <source>
        <dbReference type="ARBA" id="ARBA00022840"/>
    </source>
</evidence>
<evidence type="ECO:0000256" key="7">
    <source>
        <dbReference type="ARBA" id="ARBA00048679"/>
    </source>
</evidence>
<evidence type="ECO:0000256" key="6">
    <source>
        <dbReference type="ARBA" id="ARBA00047899"/>
    </source>
</evidence>
<dbReference type="OrthoDB" id="3399at2759"/>
<dbReference type="EC" id="2.7.11.1" evidence="1"/>
<accession>A0A4C1YFD6</accession>
<evidence type="ECO:0000256" key="4">
    <source>
        <dbReference type="ARBA" id="ARBA00022777"/>
    </source>
</evidence>
<sequence>MLLIEKEKKDTNAEVKWLDSDNLQIVMIDFGLAQVSSSPEDKGVDLYVLERALISTHNDFPDLFKVILNSYKNYSKTNTKEILAKFEEVRARGRKRTMIG</sequence>
<reference evidence="8 9" key="1">
    <citation type="journal article" date="2019" name="Commun. Biol.">
        <title>The bagworm genome reveals a unique fibroin gene that provides high tensile strength.</title>
        <authorList>
            <person name="Kono N."/>
            <person name="Nakamura H."/>
            <person name="Ohtoshi R."/>
            <person name="Tomita M."/>
            <person name="Numata K."/>
            <person name="Arakawa K."/>
        </authorList>
    </citation>
    <scope>NUCLEOTIDE SEQUENCE [LARGE SCALE GENOMIC DNA]</scope>
</reference>
<dbReference type="Proteomes" id="UP000299102">
    <property type="component" value="Unassembled WGS sequence"/>
</dbReference>
<comment type="catalytic activity">
    <reaction evidence="6">
        <text>L-threonyl-[protein] + ATP = O-phospho-L-threonyl-[protein] + ADP + H(+)</text>
        <dbReference type="Rhea" id="RHEA:46608"/>
        <dbReference type="Rhea" id="RHEA-COMP:11060"/>
        <dbReference type="Rhea" id="RHEA-COMP:11605"/>
        <dbReference type="ChEBI" id="CHEBI:15378"/>
        <dbReference type="ChEBI" id="CHEBI:30013"/>
        <dbReference type="ChEBI" id="CHEBI:30616"/>
        <dbReference type="ChEBI" id="CHEBI:61977"/>
        <dbReference type="ChEBI" id="CHEBI:456216"/>
        <dbReference type="EC" id="2.7.11.1"/>
    </reaction>
</comment>
<keyword evidence="4" id="KW-0418">Kinase</keyword>
<dbReference type="GO" id="GO:0000408">
    <property type="term" value="C:EKC/KEOPS complex"/>
    <property type="evidence" value="ECO:0007669"/>
    <property type="project" value="TreeGrafter"/>
</dbReference>
<organism evidence="8 9">
    <name type="scientific">Eumeta variegata</name>
    <name type="common">Bagworm moth</name>
    <name type="synonym">Eumeta japonica</name>
    <dbReference type="NCBI Taxonomy" id="151549"/>
    <lineage>
        <taxon>Eukaryota</taxon>
        <taxon>Metazoa</taxon>
        <taxon>Ecdysozoa</taxon>
        <taxon>Arthropoda</taxon>
        <taxon>Hexapoda</taxon>
        <taxon>Insecta</taxon>
        <taxon>Pterygota</taxon>
        <taxon>Neoptera</taxon>
        <taxon>Endopterygota</taxon>
        <taxon>Lepidoptera</taxon>
        <taxon>Glossata</taxon>
        <taxon>Ditrysia</taxon>
        <taxon>Tineoidea</taxon>
        <taxon>Psychidae</taxon>
        <taxon>Oiketicinae</taxon>
        <taxon>Eumeta</taxon>
    </lineage>
</organism>
<keyword evidence="2" id="KW-0808">Transferase</keyword>
<dbReference type="EMBL" id="BGZK01001183">
    <property type="protein sequence ID" value="GBP73694.1"/>
    <property type="molecule type" value="Genomic_DNA"/>
</dbReference>
<dbReference type="AlphaFoldDB" id="A0A4C1YFD6"/>
<dbReference type="GO" id="GO:0004674">
    <property type="term" value="F:protein serine/threonine kinase activity"/>
    <property type="evidence" value="ECO:0007669"/>
    <property type="project" value="UniProtKB-EC"/>
</dbReference>
<dbReference type="PANTHER" id="PTHR12209:SF0">
    <property type="entry name" value="EKC_KEOPS COMPLEX SUBUNIT TP53RK"/>
    <property type="match status" value="1"/>
</dbReference>
<comment type="catalytic activity">
    <reaction evidence="7">
        <text>L-seryl-[protein] + ATP = O-phospho-L-seryl-[protein] + ADP + H(+)</text>
        <dbReference type="Rhea" id="RHEA:17989"/>
        <dbReference type="Rhea" id="RHEA-COMP:9863"/>
        <dbReference type="Rhea" id="RHEA-COMP:11604"/>
        <dbReference type="ChEBI" id="CHEBI:15378"/>
        <dbReference type="ChEBI" id="CHEBI:29999"/>
        <dbReference type="ChEBI" id="CHEBI:30616"/>
        <dbReference type="ChEBI" id="CHEBI:83421"/>
        <dbReference type="ChEBI" id="CHEBI:456216"/>
        <dbReference type="EC" id="2.7.11.1"/>
    </reaction>
</comment>
<evidence type="ECO:0000256" key="3">
    <source>
        <dbReference type="ARBA" id="ARBA00022741"/>
    </source>
</evidence>
<evidence type="ECO:0000313" key="9">
    <source>
        <dbReference type="Proteomes" id="UP000299102"/>
    </source>
</evidence>
<dbReference type="GO" id="GO:0070525">
    <property type="term" value="P:tRNA threonylcarbamoyladenosine metabolic process"/>
    <property type="evidence" value="ECO:0007669"/>
    <property type="project" value="TreeGrafter"/>
</dbReference>
<dbReference type="GO" id="GO:0005634">
    <property type="term" value="C:nucleus"/>
    <property type="evidence" value="ECO:0007669"/>
    <property type="project" value="TreeGrafter"/>
</dbReference>
<dbReference type="PANTHER" id="PTHR12209">
    <property type="entry name" value="NON-SPECIFIC SERINE/THREONINE PROTEIN KINASE"/>
    <property type="match status" value="1"/>
</dbReference>
<dbReference type="GO" id="GO:0005524">
    <property type="term" value="F:ATP binding"/>
    <property type="evidence" value="ECO:0007669"/>
    <property type="project" value="UniProtKB-KW"/>
</dbReference>
<evidence type="ECO:0000256" key="1">
    <source>
        <dbReference type="ARBA" id="ARBA00012513"/>
    </source>
</evidence>
<evidence type="ECO:0000313" key="8">
    <source>
        <dbReference type="EMBL" id="GBP73694.1"/>
    </source>
</evidence>
<dbReference type="Gene3D" id="1.10.510.10">
    <property type="entry name" value="Transferase(Phosphotransferase) domain 1"/>
    <property type="match status" value="1"/>
</dbReference>
<comment type="caution">
    <text evidence="8">The sequence shown here is derived from an EMBL/GenBank/DDBJ whole genome shotgun (WGS) entry which is preliminary data.</text>
</comment>
<name>A0A4C1YFD6_EUMVA</name>
<gene>
    <name evidence="8" type="ORF">EVAR_51607_1</name>
</gene>
<proteinExistence type="predicted"/>
<evidence type="ECO:0000256" key="2">
    <source>
        <dbReference type="ARBA" id="ARBA00022679"/>
    </source>
</evidence>
<dbReference type="STRING" id="151549.A0A4C1YFD6"/>
<keyword evidence="9" id="KW-1185">Reference proteome</keyword>
<keyword evidence="3" id="KW-0547">Nucleotide-binding</keyword>
<protein>
    <recommendedName>
        <fullName evidence="1">non-specific serine/threonine protein kinase</fullName>
        <ecNumber evidence="1">2.7.11.1</ecNumber>
    </recommendedName>
</protein>
<dbReference type="GO" id="GO:0005829">
    <property type="term" value="C:cytosol"/>
    <property type="evidence" value="ECO:0007669"/>
    <property type="project" value="TreeGrafter"/>
</dbReference>